<reference evidence="4 5" key="1">
    <citation type="journal article" date="2015" name="Genome Announc.">
        <title>Expanding the biotechnology potential of lactobacilli through comparative genomics of 213 strains and associated genera.</title>
        <authorList>
            <person name="Sun Z."/>
            <person name="Harris H.M."/>
            <person name="McCann A."/>
            <person name="Guo C."/>
            <person name="Argimon S."/>
            <person name="Zhang W."/>
            <person name="Yang X."/>
            <person name="Jeffery I.B."/>
            <person name="Cooney J.C."/>
            <person name="Kagawa T.F."/>
            <person name="Liu W."/>
            <person name="Song Y."/>
            <person name="Salvetti E."/>
            <person name="Wrobel A."/>
            <person name="Rasinkangas P."/>
            <person name="Parkhill J."/>
            <person name="Rea M.C."/>
            <person name="O'Sullivan O."/>
            <person name="Ritari J."/>
            <person name="Douillard F.P."/>
            <person name="Paul Ross R."/>
            <person name="Yang R."/>
            <person name="Briner A.E."/>
            <person name="Felis G.E."/>
            <person name="de Vos W.M."/>
            <person name="Barrangou R."/>
            <person name="Klaenhammer T.R."/>
            <person name="Caufield P.W."/>
            <person name="Cui Y."/>
            <person name="Zhang H."/>
            <person name="O'Toole P.W."/>
        </authorList>
    </citation>
    <scope>NUCLEOTIDE SEQUENCE [LARGE SCALE GENOMIC DNA]</scope>
    <source>
        <strain evidence="2 5">ATCC BAA-66</strain>
        <strain evidence="3 4">DSM 13344</strain>
    </source>
</reference>
<protein>
    <submittedName>
        <fullName evidence="2">Uncharacterized protein</fullName>
    </submittedName>
</protein>
<evidence type="ECO:0000313" key="4">
    <source>
        <dbReference type="Proteomes" id="UP000051645"/>
    </source>
</evidence>
<dbReference type="Proteomes" id="UP000051751">
    <property type="component" value="Unassembled WGS sequence"/>
</dbReference>
<evidence type="ECO:0000313" key="2">
    <source>
        <dbReference type="EMBL" id="KRN28661.1"/>
    </source>
</evidence>
<dbReference type="EMBL" id="JQAZ01000002">
    <property type="protein sequence ID" value="KRN32929.1"/>
    <property type="molecule type" value="Genomic_DNA"/>
</dbReference>
<comment type="caution">
    <text evidence="2">The sequence shown here is derived from an EMBL/GenBank/DDBJ whole genome shotgun (WGS) entry which is preliminary data.</text>
</comment>
<accession>A0A0R2FQM9</accession>
<organism evidence="2 5">
    <name type="scientific">Lactobacillus selangorensis</name>
    <dbReference type="NCBI Taxonomy" id="81857"/>
    <lineage>
        <taxon>Bacteria</taxon>
        <taxon>Bacillati</taxon>
        <taxon>Bacillota</taxon>
        <taxon>Bacilli</taxon>
        <taxon>Lactobacillales</taxon>
        <taxon>Lactobacillaceae</taxon>
        <taxon>Lactobacillus</taxon>
    </lineage>
</organism>
<gene>
    <name evidence="2" type="ORF">IV38_GL000864</name>
    <name evidence="3" type="ORF">IV40_GL000989</name>
</gene>
<keyword evidence="4" id="KW-1185">Reference proteome</keyword>
<dbReference type="Proteomes" id="UP000051645">
    <property type="component" value="Unassembled WGS sequence"/>
</dbReference>
<feature type="compositionally biased region" description="Polar residues" evidence="1">
    <location>
        <begin position="299"/>
        <end position="308"/>
    </location>
</feature>
<proteinExistence type="predicted"/>
<dbReference type="RefSeq" id="WP_057769156.1">
    <property type="nucleotide sequence ID" value="NZ_JQAT01000002.1"/>
</dbReference>
<dbReference type="STRING" id="81857.IV38_GL000864"/>
<evidence type="ECO:0000313" key="5">
    <source>
        <dbReference type="Proteomes" id="UP000051751"/>
    </source>
</evidence>
<feature type="region of interest" description="Disordered" evidence="1">
    <location>
        <begin position="162"/>
        <end position="211"/>
    </location>
</feature>
<evidence type="ECO:0000256" key="1">
    <source>
        <dbReference type="SAM" id="MobiDB-lite"/>
    </source>
</evidence>
<feature type="compositionally biased region" description="Low complexity" evidence="1">
    <location>
        <begin position="166"/>
        <end position="208"/>
    </location>
</feature>
<sequence length="308" mass="32773">MHSQMTTKKQRLISVSLIFLLLMSAFCSLFSPLFQVSAATEAAKNTISGQNIQLIFSNQTQDDQTEWHLTFKGTASLGKLRFQLADQTDRQPLTALTQDKQTLKADSEGYFELTADQLQEITFTTPAGETLQADVTESDQTDPTSFSGVAKEYYRIAADATVSEDPTAASSTSESQPAASISSSSSSESSSSSSSTPAESSSATESDSLGSNAAKPLLASDLTGSATIPGDAIELNDAFSAVNQIGNGYTTTTINDGSNNNIPYTDYRSLAGKVTRRSGLRKNSILPNHLPANPMSILGRNQRTGLHS</sequence>
<dbReference type="PATRIC" id="fig|81857.3.peg.865"/>
<dbReference type="EMBL" id="JQAT01000002">
    <property type="protein sequence ID" value="KRN28661.1"/>
    <property type="molecule type" value="Genomic_DNA"/>
</dbReference>
<dbReference type="AlphaFoldDB" id="A0A0R2FQM9"/>
<name>A0A0R2FQM9_9LACO</name>
<evidence type="ECO:0000313" key="3">
    <source>
        <dbReference type="EMBL" id="KRN32929.1"/>
    </source>
</evidence>
<feature type="region of interest" description="Disordered" evidence="1">
    <location>
        <begin position="284"/>
        <end position="308"/>
    </location>
</feature>